<proteinExistence type="inferred from homology"/>
<sequence length="396" mass="41816">MTAQQEAAFAAKPEAQYGRGQRNADIDLAAISKNVSLLSQFAAQSKVMAVLKADAYGHGLIPSAEAALRGGADFLGTAVLEEAFALRDAGIEAPVFAWLAAPGADFVTALSKQIDVAAYNIEQLAEIIKASREAGATARIHLKIDTGMWRGGADAASWPQLCAAARRAEANGVVRIVGVWSHLACADEPGHPSIDAQLSNFRRAIAVARDLGLRPELCHIANSAATLSRPDAHFDMVRTGLAVYGINPLPREARTSRMQLQPAMRLSAKIVNVKPAPAGAPVSYGATEKTARATRLAVVPLGYADGVVRSASSRGPVRIGDEHFRVIGRICMDQFVVDVGDYAIQAGDEAVLFGSAQDGEPTVEHWAEAAGTIPYEILTGIGARVPRNYRDSTSGT</sequence>
<dbReference type="SUPFAM" id="SSF51419">
    <property type="entry name" value="PLP-binding barrel"/>
    <property type="match status" value="1"/>
</dbReference>
<comment type="catalytic activity">
    <reaction evidence="4">
        <text>L-alanine = D-alanine</text>
        <dbReference type="Rhea" id="RHEA:20249"/>
        <dbReference type="ChEBI" id="CHEBI:57416"/>
        <dbReference type="ChEBI" id="CHEBI:57972"/>
        <dbReference type="EC" id="5.1.1.1"/>
    </reaction>
</comment>
<keyword evidence="3 4" id="KW-0413">Isomerase</keyword>
<comment type="similarity">
    <text evidence="4">Belongs to the alanine racemase family.</text>
</comment>
<dbReference type="EC" id="5.1.1.1" evidence="4"/>
<dbReference type="Pfam" id="PF01168">
    <property type="entry name" value="Ala_racemase_N"/>
    <property type="match status" value="1"/>
</dbReference>
<dbReference type="InterPro" id="IPR011079">
    <property type="entry name" value="Ala_racemase_C"/>
</dbReference>
<dbReference type="Gene3D" id="2.40.37.10">
    <property type="entry name" value="Lyase, Ornithine Decarboxylase, Chain A, domain 1"/>
    <property type="match status" value="1"/>
</dbReference>
<protein>
    <recommendedName>
        <fullName evidence="4">Alanine racemase</fullName>
        <ecNumber evidence="4">5.1.1.1</ecNumber>
    </recommendedName>
</protein>
<dbReference type="InterPro" id="IPR001608">
    <property type="entry name" value="Ala_racemase_N"/>
</dbReference>
<feature type="domain" description="Alanine racemase C-terminal" evidence="7">
    <location>
        <begin position="263"/>
        <end position="390"/>
    </location>
</feature>
<dbReference type="CDD" id="cd00430">
    <property type="entry name" value="PLPDE_III_AR"/>
    <property type="match status" value="1"/>
</dbReference>
<dbReference type="PROSITE" id="PS00395">
    <property type="entry name" value="ALANINE_RACEMASE"/>
    <property type="match status" value="1"/>
</dbReference>
<dbReference type="GO" id="GO:0030632">
    <property type="term" value="P:D-alanine biosynthetic process"/>
    <property type="evidence" value="ECO:0007669"/>
    <property type="project" value="UniProtKB-UniRule"/>
</dbReference>
<dbReference type="GO" id="GO:0008784">
    <property type="term" value="F:alanine racemase activity"/>
    <property type="evidence" value="ECO:0007669"/>
    <property type="project" value="UniProtKB-UniRule"/>
</dbReference>
<feature type="binding site" evidence="4 6">
    <location>
        <position position="150"/>
    </location>
    <ligand>
        <name>substrate</name>
    </ligand>
</feature>
<dbReference type="InterPro" id="IPR000821">
    <property type="entry name" value="Ala_racemase"/>
</dbReference>
<evidence type="ECO:0000256" key="5">
    <source>
        <dbReference type="PIRSR" id="PIRSR600821-50"/>
    </source>
</evidence>
<dbReference type="FunFam" id="3.20.20.10:FF:000002">
    <property type="entry name" value="Alanine racemase"/>
    <property type="match status" value="1"/>
</dbReference>
<dbReference type="Gene3D" id="3.20.20.10">
    <property type="entry name" value="Alanine racemase"/>
    <property type="match status" value="1"/>
</dbReference>
<name>A0A5B7WQ53_9MICC</name>
<evidence type="ECO:0000256" key="4">
    <source>
        <dbReference type="HAMAP-Rule" id="MF_01201"/>
    </source>
</evidence>
<dbReference type="EMBL" id="CP034412">
    <property type="protein sequence ID" value="QCY46072.1"/>
    <property type="molecule type" value="Genomic_DNA"/>
</dbReference>
<dbReference type="InterPro" id="IPR029066">
    <property type="entry name" value="PLP-binding_barrel"/>
</dbReference>
<feature type="binding site" evidence="4 6">
    <location>
        <position position="332"/>
    </location>
    <ligand>
        <name>substrate</name>
    </ligand>
</feature>
<feature type="active site" description="Proton acceptor; specific for D-alanine" evidence="4">
    <location>
        <position position="52"/>
    </location>
</feature>
<dbReference type="GO" id="GO:0005829">
    <property type="term" value="C:cytosol"/>
    <property type="evidence" value="ECO:0007669"/>
    <property type="project" value="TreeGrafter"/>
</dbReference>
<evidence type="ECO:0000259" key="7">
    <source>
        <dbReference type="SMART" id="SM01005"/>
    </source>
</evidence>
<comment type="pathway">
    <text evidence="4">Amino-acid biosynthesis; D-alanine biosynthesis; D-alanine from L-alanine: step 1/1.</text>
</comment>
<dbReference type="SMART" id="SM01005">
    <property type="entry name" value="Ala_racemase_C"/>
    <property type="match status" value="1"/>
</dbReference>
<dbReference type="AlphaFoldDB" id="A0A5B7WQ53"/>
<dbReference type="SUPFAM" id="SSF50621">
    <property type="entry name" value="Alanine racemase C-terminal domain-like"/>
    <property type="match status" value="1"/>
</dbReference>
<evidence type="ECO:0000256" key="2">
    <source>
        <dbReference type="ARBA" id="ARBA00022898"/>
    </source>
</evidence>
<comment type="function">
    <text evidence="4">Catalyzes the interconversion of L-alanine and D-alanine. May also act on other amino acids.</text>
</comment>
<dbReference type="PRINTS" id="PR00992">
    <property type="entry name" value="ALARACEMASE"/>
</dbReference>
<evidence type="ECO:0000256" key="1">
    <source>
        <dbReference type="ARBA" id="ARBA00001933"/>
    </source>
</evidence>
<feature type="modified residue" description="N6-(pyridoxal phosphate)lysine" evidence="4 5">
    <location>
        <position position="52"/>
    </location>
</feature>
<dbReference type="KEGG" id="gcr:GcLGCM259_0290"/>
<feature type="active site" description="Proton acceptor; specific for L-alanine" evidence="4">
    <location>
        <position position="284"/>
    </location>
</feature>
<dbReference type="PANTHER" id="PTHR30511:SF0">
    <property type="entry name" value="ALANINE RACEMASE, CATABOLIC-RELATED"/>
    <property type="match status" value="1"/>
</dbReference>
<dbReference type="HAMAP" id="MF_01201">
    <property type="entry name" value="Ala_racemase"/>
    <property type="match status" value="1"/>
</dbReference>
<organism evidence="8 9">
    <name type="scientific">Glutamicibacter creatinolyticus</name>
    <dbReference type="NCBI Taxonomy" id="162496"/>
    <lineage>
        <taxon>Bacteria</taxon>
        <taxon>Bacillati</taxon>
        <taxon>Actinomycetota</taxon>
        <taxon>Actinomycetes</taxon>
        <taxon>Micrococcales</taxon>
        <taxon>Micrococcaceae</taxon>
        <taxon>Glutamicibacter</taxon>
    </lineage>
</organism>
<dbReference type="InterPro" id="IPR009006">
    <property type="entry name" value="Ala_racemase/Decarboxylase_C"/>
</dbReference>
<comment type="cofactor">
    <cofactor evidence="1 4 5">
        <name>pyridoxal 5'-phosphate</name>
        <dbReference type="ChEBI" id="CHEBI:597326"/>
    </cofactor>
</comment>
<dbReference type="GO" id="GO:0009252">
    <property type="term" value="P:peptidoglycan biosynthetic process"/>
    <property type="evidence" value="ECO:0007669"/>
    <property type="project" value="TreeGrafter"/>
</dbReference>
<accession>A0A5B7WQ53</accession>
<gene>
    <name evidence="8" type="primary">alr_1</name>
    <name evidence="8" type="ORF">GcLGCM259_0290</name>
</gene>
<evidence type="ECO:0000313" key="9">
    <source>
        <dbReference type="Proteomes" id="UP000307000"/>
    </source>
</evidence>
<dbReference type="Pfam" id="PF00842">
    <property type="entry name" value="Ala_racemase_C"/>
    <property type="match status" value="1"/>
</dbReference>
<keyword evidence="2 4" id="KW-0663">Pyridoxal phosphate</keyword>
<dbReference type="NCBIfam" id="TIGR00492">
    <property type="entry name" value="alr"/>
    <property type="match status" value="1"/>
</dbReference>
<dbReference type="GO" id="GO:0030170">
    <property type="term" value="F:pyridoxal phosphate binding"/>
    <property type="evidence" value="ECO:0007669"/>
    <property type="project" value="UniProtKB-UniRule"/>
</dbReference>
<dbReference type="RefSeq" id="WP_138925542.1">
    <property type="nucleotide sequence ID" value="NZ_CP034412.1"/>
</dbReference>
<reference evidence="8 9" key="1">
    <citation type="submission" date="2018-12" db="EMBL/GenBank/DDBJ databases">
        <title>Complete Genome Sequence of Glutamicibacter creatinolyticus strain LGCM259,isolated from an abscess of a 12-year-old mare in Italy.</title>
        <authorList>
            <person name="Santos R.G."/>
            <person name="Silva A.L."/>
            <person name="Seyffert N."/>
            <person name="Castro T.L.P."/>
            <person name="Attili A.R."/>
            <person name="Rifici C."/>
            <person name="Mazzullo G."/>
            <person name="Brenig B."/>
            <person name="Venanzi F."/>
            <person name="Azevedo V."/>
        </authorList>
    </citation>
    <scope>NUCLEOTIDE SEQUENCE [LARGE SCALE GENOMIC DNA]</scope>
    <source>
        <strain evidence="8 9">LGCM 259</strain>
    </source>
</reference>
<keyword evidence="9" id="KW-1185">Reference proteome</keyword>
<evidence type="ECO:0000313" key="8">
    <source>
        <dbReference type="EMBL" id="QCY46072.1"/>
    </source>
</evidence>
<dbReference type="InterPro" id="IPR020622">
    <property type="entry name" value="Ala_racemase_pyridoxalP-BS"/>
</dbReference>
<evidence type="ECO:0000256" key="3">
    <source>
        <dbReference type="ARBA" id="ARBA00023235"/>
    </source>
</evidence>
<evidence type="ECO:0000256" key="6">
    <source>
        <dbReference type="PIRSR" id="PIRSR600821-52"/>
    </source>
</evidence>
<dbReference type="UniPathway" id="UPA00042">
    <property type="reaction ID" value="UER00497"/>
</dbReference>
<dbReference type="PANTHER" id="PTHR30511">
    <property type="entry name" value="ALANINE RACEMASE"/>
    <property type="match status" value="1"/>
</dbReference>
<dbReference type="Proteomes" id="UP000307000">
    <property type="component" value="Chromosome"/>
</dbReference>